<dbReference type="EMBL" id="JADHOK010000021">
    <property type="protein sequence ID" value="MBL6761596.1"/>
    <property type="molecule type" value="Genomic_DNA"/>
</dbReference>
<gene>
    <name evidence="3" type="ORF">ISQ19_02750</name>
</gene>
<comment type="subunit">
    <text evidence="2">Homodimer.</text>
</comment>
<dbReference type="EC" id="2.5.1.-" evidence="2"/>
<feature type="binding site" evidence="2">
    <location>
        <begin position="63"/>
        <end position="65"/>
    </location>
    <ligand>
        <name>substrate</name>
    </ligand>
</feature>
<feature type="active site" evidence="2">
    <location>
        <position position="18"/>
    </location>
</feature>
<dbReference type="NCBIfam" id="NF011405">
    <property type="entry name" value="PRK14830.1"/>
    <property type="match status" value="1"/>
</dbReference>
<dbReference type="GO" id="GO:0000287">
    <property type="term" value="F:magnesium ion binding"/>
    <property type="evidence" value="ECO:0007669"/>
    <property type="project" value="UniProtKB-UniRule"/>
</dbReference>
<comment type="cofactor">
    <cofactor evidence="2">
        <name>Mg(2+)</name>
        <dbReference type="ChEBI" id="CHEBI:18420"/>
    </cofactor>
    <text evidence="2">Binds 2 magnesium ions per subunit.</text>
</comment>
<keyword evidence="2" id="KW-0479">Metal-binding</keyword>
<accession>A0A937HF15</accession>
<reference evidence="3" key="1">
    <citation type="submission" date="2020-10" db="EMBL/GenBank/DDBJ databases">
        <title>Microbiome of the Black Sea water column analyzed by genome centric metagenomics.</title>
        <authorList>
            <person name="Cabello-Yeves P.J."/>
            <person name="Callieri C."/>
            <person name="Picazo A."/>
            <person name="Mehrshad M."/>
            <person name="Haro-Moreno J.M."/>
            <person name="Roda-Garcia J."/>
            <person name="Dzembekova N."/>
            <person name="Slabakova V."/>
            <person name="Slabakova N."/>
            <person name="Moncheva S."/>
            <person name="Rodriguez-Valera F."/>
        </authorList>
    </citation>
    <scope>NUCLEOTIDE SEQUENCE</scope>
    <source>
        <strain evidence="3">BS307-5m-G5</strain>
    </source>
</reference>
<evidence type="ECO:0000313" key="3">
    <source>
        <dbReference type="EMBL" id="MBL6761596.1"/>
    </source>
</evidence>
<dbReference type="SUPFAM" id="SSF64005">
    <property type="entry name" value="Undecaprenyl diphosphate synthase"/>
    <property type="match status" value="1"/>
</dbReference>
<organism evidence="3 4">
    <name type="scientific">PS1 clade bacterium</name>
    <dbReference type="NCBI Taxonomy" id="2175152"/>
    <lineage>
        <taxon>Bacteria</taxon>
        <taxon>Pseudomonadati</taxon>
        <taxon>Pseudomonadota</taxon>
        <taxon>Alphaproteobacteria</taxon>
        <taxon>PS1 clade</taxon>
    </lineage>
</organism>
<keyword evidence="2" id="KW-0460">Magnesium</keyword>
<name>A0A937HF15_9PROT</name>
<dbReference type="AlphaFoldDB" id="A0A937HF15"/>
<feature type="binding site" evidence="2">
    <location>
        <position position="18"/>
    </location>
    <ligand>
        <name>Mg(2+)</name>
        <dbReference type="ChEBI" id="CHEBI:18420"/>
    </ligand>
</feature>
<feature type="binding site" evidence="2">
    <location>
        <position position="23"/>
    </location>
    <ligand>
        <name>substrate</name>
    </ligand>
</feature>
<feature type="binding site" evidence="2">
    <location>
        <position position="35"/>
    </location>
    <ligand>
        <name>substrate</name>
    </ligand>
</feature>
<evidence type="ECO:0000256" key="1">
    <source>
        <dbReference type="ARBA" id="ARBA00022679"/>
    </source>
</evidence>
<protein>
    <recommendedName>
        <fullName evidence="2">Isoprenyl transferase</fullName>
        <ecNumber evidence="2">2.5.1.-</ecNumber>
    </recommendedName>
</protein>
<dbReference type="GO" id="GO:0005829">
    <property type="term" value="C:cytosol"/>
    <property type="evidence" value="ECO:0007669"/>
    <property type="project" value="TreeGrafter"/>
</dbReference>
<comment type="caution">
    <text evidence="3">The sequence shown here is derived from an EMBL/GenBank/DDBJ whole genome shotgun (WGS) entry which is preliminary data.</text>
</comment>
<feature type="binding site" evidence="2">
    <location>
        <position position="186"/>
    </location>
    <ligand>
        <name>substrate</name>
    </ligand>
</feature>
<dbReference type="FunFam" id="3.40.1180.10:FF:000001">
    <property type="entry name" value="(2E,6E)-farnesyl-diphosphate-specific ditrans,polycis-undecaprenyl-diphosphate synthase"/>
    <property type="match status" value="1"/>
</dbReference>
<dbReference type="InterPro" id="IPR036424">
    <property type="entry name" value="UPP_synth-like_sf"/>
</dbReference>
<dbReference type="GO" id="GO:0016094">
    <property type="term" value="P:polyprenol biosynthetic process"/>
    <property type="evidence" value="ECO:0007669"/>
    <property type="project" value="TreeGrafter"/>
</dbReference>
<feature type="active site" description="Proton acceptor" evidence="2">
    <location>
        <position position="66"/>
    </location>
</feature>
<dbReference type="HAMAP" id="MF_01139">
    <property type="entry name" value="ISPT"/>
    <property type="match status" value="1"/>
</dbReference>
<dbReference type="PANTHER" id="PTHR10291">
    <property type="entry name" value="DEHYDRODOLICHYL DIPHOSPHATE SYNTHASE FAMILY MEMBER"/>
    <property type="match status" value="1"/>
</dbReference>
<feature type="binding site" evidence="2">
    <location>
        <position position="205"/>
    </location>
    <ligand>
        <name>Mg(2+)</name>
        <dbReference type="ChEBI" id="CHEBI:18420"/>
    </ligand>
</feature>
<comment type="function">
    <text evidence="2">Catalyzes the condensation of isopentenyl diphosphate (IPP) with allylic pyrophosphates generating different type of terpenoids.</text>
</comment>
<feature type="binding site" evidence="2">
    <location>
        <position position="67"/>
    </location>
    <ligand>
        <name>substrate</name>
    </ligand>
</feature>
<sequence>MQKDHTQNRPKHIAIIMDGNGRWAEARGQERREGHRAGVEALRRIVKQSEDFGIRHLTLFSFSTENWGRPRSEVSFLMSLLERYIESDLADLHAEGVRVRVIGRRDGLSDKICRLIDRAESLTASNNRLFLQIAFNYGGREELADAAARLARRAANGTLDPEAINGDVLAAELLTAGVPNPDLVIRTSGETRLSNFMLWQSAYAELYFTDVLWPDFTRDDLQAAIDYYAERERRFGLVSASGETD</sequence>
<dbReference type="Pfam" id="PF01255">
    <property type="entry name" value="Prenyltransf"/>
    <property type="match status" value="1"/>
</dbReference>
<dbReference type="Gene3D" id="3.40.1180.10">
    <property type="entry name" value="Decaprenyl diphosphate synthase-like"/>
    <property type="match status" value="1"/>
</dbReference>
<dbReference type="Proteomes" id="UP000785783">
    <property type="component" value="Unassembled WGS sequence"/>
</dbReference>
<dbReference type="PROSITE" id="PS01066">
    <property type="entry name" value="UPP_SYNTHASE"/>
    <property type="match status" value="1"/>
</dbReference>
<dbReference type="InterPro" id="IPR001441">
    <property type="entry name" value="UPP_synth-like"/>
</dbReference>
<comment type="similarity">
    <text evidence="2">Belongs to the UPP synthase family.</text>
</comment>
<proteinExistence type="inferred from homology"/>
<dbReference type="InterPro" id="IPR018520">
    <property type="entry name" value="UPP_synth-like_CS"/>
</dbReference>
<feature type="binding site" evidence="2">
    <location>
        <position position="69"/>
    </location>
    <ligand>
        <name>substrate</name>
    </ligand>
</feature>
<evidence type="ECO:0000256" key="2">
    <source>
        <dbReference type="HAMAP-Rule" id="MF_01139"/>
    </source>
</evidence>
<dbReference type="CDD" id="cd00475">
    <property type="entry name" value="Cis_IPPS"/>
    <property type="match status" value="1"/>
</dbReference>
<feature type="binding site" evidence="2">
    <location>
        <position position="31"/>
    </location>
    <ligand>
        <name>substrate</name>
    </ligand>
</feature>
<dbReference type="NCBIfam" id="TIGR00055">
    <property type="entry name" value="uppS"/>
    <property type="match status" value="1"/>
</dbReference>
<dbReference type="GO" id="GO:0008834">
    <property type="term" value="F:ditrans,polycis-undecaprenyl-diphosphate synthase [(2E,6E)-farnesyl-diphosphate specific] activity"/>
    <property type="evidence" value="ECO:0007669"/>
    <property type="project" value="TreeGrafter"/>
</dbReference>
<evidence type="ECO:0000313" key="4">
    <source>
        <dbReference type="Proteomes" id="UP000785783"/>
    </source>
</evidence>
<feature type="binding site" evidence="2">
    <location>
        <begin position="192"/>
        <end position="194"/>
    </location>
    <ligand>
        <name>substrate</name>
    </ligand>
</feature>
<dbReference type="PANTHER" id="PTHR10291:SF0">
    <property type="entry name" value="DEHYDRODOLICHYL DIPHOSPHATE SYNTHASE 2"/>
    <property type="match status" value="1"/>
</dbReference>
<dbReference type="NCBIfam" id="NF011408">
    <property type="entry name" value="PRK14834.1"/>
    <property type="match status" value="1"/>
</dbReference>
<keyword evidence="1 2" id="KW-0808">Transferase</keyword>
<feature type="binding site" evidence="2">
    <location>
        <begin position="19"/>
        <end position="22"/>
    </location>
    <ligand>
        <name>substrate</name>
    </ligand>
</feature>